<evidence type="ECO:0000313" key="4">
    <source>
        <dbReference type="Proteomes" id="UP000076104"/>
    </source>
</evidence>
<evidence type="ECO:0000259" key="2">
    <source>
        <dbReference type="PROSITE" id="PS50925"/>
    </source>
</evidence>
<keyword evidence="4" id="KW-1185">Reference proteome</keyword>
<feature type="domain" description="BLUF" evidence="2">
    <location>
        <begin position="9"/>
        <end position="99"/>
    </location>
</feature>
<accession>A0ABM5ZZQ1</accession>
<gene>
    <name evidence="3" type="ORF">A3K91_2012</name>
</gene>
<keyword evidence="1" id="KW-0472">Membrane</keyword>
<dbReference type="Gene3D" id="3.30.70.100">
    <property type="match status" value="1"/>
</dbReference>
<reference evidence="3 4" key="1">
    <citation type="submission" date="2016-03" db="EMBL/GenBank/DDBJ databases">
        <title>Genome sequencing of Psychrobacter alimentarius PAMC 27889.</title>
        <authorList>
            <person name="Lee J."/>
            <person name="Kim O.-S."/>
        </authorList>
    </citation>
    <scope>NUCLEOTIDE SEQUENCE [LARGE SCALE GENOMIC DNA]</scope>
    <source>
        <strain evidence="3 4">PAMC 27889</strain>
    </source>
</reference>
<dbReference type="InterPro" id="IPR036046">
    <property type="entry name" value="Acylphosphatase-like_dom_sf"/>
</dbReference>
<dbReference type="SUPFAM" id="SSF54975">
    <property type="entry name" value="Acylphosphatase/BLUF domain-like"/>
    <property type="match status" value="1"/>
</dbReference>
<dbReference type="InterPro" id="IPR007024">
    <property type="entry name" value="BLUF_domain"/>
</dbReference>
<evidence type="ECO:0000313" key="3">
    <source>
        <dbReference type="EMBL" id="AMT97598.1"/>
    </source>
</evidence>
<dbReference type="EMBL" id="CP014945">
    <property type="protein sequence ID" value="AMT97598.1"/>
    <property type="molecule type" value="Genomic_DNA"/>
</dbReference>
<feature type="transmembrane region" description="Helical" evidence="1">
    <location>
        <begin position="174"/>
        <end position="193"/>
    </location>
</feature>
<dbReference type="Pfam" id="PF04940">
    <property type="entry name" value="BLUF"/>
    <property type="match status" value="1"/>
</dbReference>
<dbReference type="Proteomes" id="UP000076104">
    <property type="component" value="Chromosome"/>
</dbReference>
<keyword evidence="1" id="KW-1133">Transmembrane helix</keyword>
<dbReference type="PROSITE" id="PS50925">
    <property type="entry name" value="BLUF"/>
    <property type="match status" value="1"/>
</dbReference>
<evidence type="ECO:0000256" key="1">
    <source>
        <dbReference type="SAM" id="Phobius"/>
    </source>
</evidence>
<protein>
    <recommendedName>
        <fullName evidence="2">BLUF domain-containing protein</fullName>
    </recommendedName>
</protein>
<organism evidence="3 4">
    <name type="scientific">Psychrobacter alimentarius</name>
    <dbReference type="NCBI Taxonomy" id="261164"/>
    <lineage>
        <taxon>Bacteria</taxon>
        <taxon>Pseudomonadati</taxon>
        <taxon>Pseudomonadota</taxon>
        <taxon>Gammaproteobacteria</taxon>
        <taxon>Moraxellales</taxon>
        <taxon>Moraxellaceae</taxon>
        <taxon>Psychrobacter</taxon>
    </lineage>
</organism>
<dbReference type="RefSeq" id="WP_157769654.1">
    <property type="nucleotide sequence ID" value="NZ_CP014945.1"/>
</dbReference>
<proteinExistence type="predicted"/>
<dbReference type="SMART" id="SM01034">
    <property type="entry name" value="BLUF"/>
    <property type="match status" value="1"/>
</dbReference>
<dbReference type="GeneID" id="33059437"/>
<keyword evidence="1" id="KW-0812">Transmembrane</keyword>
<sequence>MSDTPSDTLIRLIYISKVNTNKMSVFKHIQTHSESFNRGNNIRGFLCNNEESFLQCLEGSKGIVFSLMQRIFQDVNHKEVDVIFAEKVGGYSFLDWRMHSLYLNDSNWEKISNHTQLSDISPFKPETWPNWFVEHFIECVKIVNYSNIDEDFDHITFDTLGYSEVEKKLANDGLFFYIFLGLLICSIVAILLFKYDVIS</sequence>
<name>A0ABM5ZZQ1_9GAMM</name>